<dbReference type="PANTHER" id="PTHR44328:SF5">
    <property type="entry name" value="PROTEIN IN2-1 HOMOLOG A"/>
    <property type="match status" value="1"/>
</dbReference>
<gene>
    <name evidence="2" type="ORF">SETIT_9G446200v2</name>
</gene>
<dbReference type="EMBL" id="CM003536">
    <property type="protein sequence ID" value="RCV45340.1"/>
    <property type="molecule type" value="Genomic_DNA"/>
</dbReference>
<dbReference type="Pfam" id="PF13417">
    <property type="entry name" value="GST_N_3"/>
    <property type="match status" value="1"/>
</dbReference>
<reference evidence="2" key="1">
    <citation type="journal article" date="2012" name="Nat. Biotechnol.">
        <title>Reference genome sequence of the model plant Setaria.</title>
        <authorList>
            <person name="Bennetzen J.L."/>
            <person name="Schmutz J."/>
            <person name="Wang H."/>
            <person name="Percifield R."/>
            <person name="Hawkins J."/>
            <person name="Pontaroli A.C."/>
            <person name="Estep M."/>
            <person name="Feng L."/>
            <person name="Vaughn J.N."/>
            <person name="Grimwood J."/>
            <person name="Jenkins J."/>
            <person name="Barry K."/>
            <person name="Lindquist E."/>
            <person name="Hellsten U."/>
            <person name="Deshpande S."/>
            <person name="Wang X."/>
            <person name="Wu X."/>
            <person name="Mitros T."/>
            <person name="Triplett J."/>
            <person name="Yang X."/>
            <person name="Ye C.Y."/>
            <person name="Mauro-Herrera M."/>
            <person name="Wang L."/>
            <person name="Li P."/>
            <person name="Sharma M."/>
            <person name="Sharma R."/>
            <person name="Ronald P.C."/>
            <person name="Panaud O."/>
            <person name="Kellogg E.A."/>
            <person name="Brutnell T.P."/>
            <person name="Doust A.N."/>
            <person name="Tuskan G.A."/>
            <person name="Rokhsar D."/>
            <person name="Devos K.M."/>
        </authorList>
    </citation>
    <scope>NUCLEOTIDE SEQUENCE [LARGE SCALE GENOMIC DNA]</scope>
    <source>
        <strain evidence="2">Yugu1</strain>
    </source>
</reference>
<evidence type="ECO:0000313" key="2">
    <source>
        <dbReference type="EMBL" id="RCV45340.1"/>
    </source>
</evidence>
<dbReference type="Gene3D" id="1.20.1050.10">
    <property type="match status" value="1"/>
</dbReference>
<dbReference type="GO" id="GO:0004364">
    <property type="term" value="F:glutathione transferase activity"/>
    <property type="evidence" value="ECO:0007669"/>
    <property type="project" value="InterPro"/>
</dbReference>
<dbReference type="InterPro" id="IPR036249">
    <property type="entry name" value="Thioredoxin-like_sf"/>
</dbReference>
<dbReference type="InterPro" id="IPR036282">
    <property type="entry name" value="Glutathione-S-Trfase_C_sf"/>
</dbReference>
<dbReference type="CDD" id="cd03203">
    <property type="entry name" value="GST_C_Lambda"/>
    <property type="match status" value="1"/>
</dbReference>
<dbReference type="SUPFAM" id="SSF52833">
    <property type="entry name" value="Thioredoxin-like"/>
    <property type="match status" value="1"/>
</dbReference>
<feature type="domain" description="GST N-terminal" evidence="1">
    <location>
        <begin position="1"/>
        <end position="76"/>
    </location>
</feature>
<dbReference type="FunFam" id="1.20.1050.10:FF:000041">
    <property type="entry name" value="Lambda class glutathione S-transferase"/>
    <property type="match status" value="1"/>
</dbReference>
<accession>A0A368SUE7</accession>
<sequence>MGYFCPFSQRTWVTRNFKVLQEEIKLVAIHVQDKPAWYKEKLYPKGTVPSLEHNNEIRAESLDLIKYIDSNFGGPALLPQDPAKRQFADELITFADTFTKALYSPLMSHVEMSEEAAAALDKIEAALSKFNDGPFFLGKFSLADISYVKILERVQIYYSHVRNYDITEGRPNLEKFIEEMNKIEAYTQTKYEPMFLLDLAKKHLKCKVLPESQKLKKVEKLSFLNFS</sequence>
<dbReference type="AlphaFoldDB" id="A0A368SUE7"/>
<protein>
    <recommendedName>
        <fullName evidence="1">GST N-terminal domain-containing protein</fullName>
    </recommendedName>
</protein>
<dbReference type="SFLD" id="SFLDG00358">
    <property type="entry name" value="Main_(cytGST)"/>
    <property type="match status" value="1"/>
</dbReference>
<dbReference type="PANTHER" id="PTHR44328">
    <property type="entry name" value="GLUTATHIONE S-TRANSFERASE L1"/>
    <property type="match status" value="1"/>
</dbReference>
<dbReference type="Pfam" id="PF13410">
    <property type="entry name" value="GST_C_2"/>
    <property type="match status" value="1"/>
</dbReference>
<organism evidence="2">
    <name type="scientific">Setaria italica</name>
    <name type="common">Foxtail millet</name>
    <name type="synonym">Panicum italicum</name>
    <dbReference type="NCBI Taxonomy" id="4555"/>
    <lineage>
        <taxon>Eukaryota</taxon>
        <taxon>Viridiplantae</taxon>
        <taxon>Streptophyta</taxon>
        <taxon>Embryophyta</taxon>
        <taxon>Tracheophyta</taxon>
        <taxon>Spermatophyta</taxon>
        <taxon>Magnoliopsida</taxon>
        <taxon>Liliopsida</taxon>
        <taxon>Poales</taxon>
        <taxon>Poaceae</taxon>
        <taxon>PACMAD clade</taxon>
        <taxon>Panicoideae</taxon>
        <taxon>Panicodae</taxon>
        <taxon>Paniceae</taxon>
        <taxon>Cenchrinae</taxon>
        <taxon>Setaria</taxon>
    </lineage>
</organism>
<reference evidence="2" key="2">
    <citation type="submission" date="2015-07" db="EMBL/GenBank/DDBJ databases">
        <authorList>
            <person name="Noorani M."/>
        </authorList>
    </citation>
    <scope>NUCLEOTIDE SEQUENCE</scope>
    <source>
        <strain evidence="2">Yugu1</strain>
    </source>
</reference>
<proteinExistence type="predicted"/>
<dbReference type="Gene3D" id="3.40.30.10">
    <property type="entry name" value="Glutaredoxin"/>
    <property type="match status" value="1"/>
</dbReference>
<dbReference type="OrthoDB" id="4951845at2759"/>
<dbReference type="InterPro" id="IPR004045">
    <property type="entry name" value="Glutathione_S-Trfase_N"/>
</dbReference>
<dbReference type="InterPro" id="IPR040079">
    <property type="entry name" value="Glutathione_S-Trfase"/>
</dbReference>
<evidence type="ECO:0000259" key="1">
    <source>
        <dbReference type="PROSITE" id="PS50404"/>
    </source>
</evidence>
<dbReference type="PROSITE" id="PS50404">
    <property type="entry name" value="GST_NTER"/>
    <property type="match status" value="1"/>
</dbReference>
<dbReference type="SUPFAM" id="SSF47616">
    <property type="entry name" value="GST C-terminal domain-like"/>
    <property type="match status" value="1"/>
</dbReference>
<dbReference type="InterPro" id="IPR044629">
    <property type="entry name" value="GSTL1/2/3"/>
</dbReference>
<name>A0A368SUE7_SETIT</name>
<dbReference type="SFLD" id="SFLDS00019">
    <property type="entry name" value="Glutathione_Transferase_(cytos"/>
    <property type="match status" value="1"/>
</dbReference>